<dbReference type="GO" id="GO:0003700">
    <property type="term" value="F:DNA-binding transcription factor activity"/>
    <property type="evidence" value="ECO:0007669"/>
    <property type="project" value="InterPro"/>
</dbReference>
<feature type="domain" description="BZIP" evidence="2">
    <location>
        <begin position="75"/>
        <end position="89"/>
    </location>
</feature>
<feature type="region of interest" description="Disordered" evidence="1">
    <location>
        <begin position="374"/>
        <end position="402"/>
    </location>
</feature>
<feature type="compositionally biased region" description="Polar residues" evidence="1">
    <location>
        <begin position="164"/>
        <end position="186"/>
    </location>
</feature>
<dbReference type="AlphaFoldDB" id="A0A4P9ZW85"/>
<reference evidence="4" key="1">
    <citation type="journal article" date="2018" name="Nat. Microbiol.">
        <title>Leveraging single-cell genomics to expand the fungal tree of life.</title>
        <authorList>
            <person name="Ahrendt S.R."/>
            <person name="Quandt C.A."/>
            <person name="Ciobanu D."/>
            <person name="Clum A."/>
            <person name="Salamov A."/>
            <person name="Andreopoulos B."/>
            <person name="Cheng J.F."/>
            <person name="Woyke T."/>
            <person name="Pelin A."/>
            <person name="Henrissat B."/>
            <person name="Reynolds N.K."/>
            <person name="Benny G.L."/>
            <person name="Smith M.E."/>
            <person name="James T.Y."/>
            <person name="Grigoriev I.V."/>
        </authorList>
    </citation>
    <scope>NUCLEOTIDE SEQUENCE [LARGE SCALE GENOMIC DNA]</scope>
    <source>
        <strain evidence="4">RSA 468</strain>
    </source>
</reference>
<feature type="compositionally biased region" description="Basic residues" evidence="1">
    <location>
        <begin position="59"/>
        <end position="68"/>
    </location>
</feature>
<protein>
    <recommendedName>
        <fullName evidence="2">BZIP domain-containing protein</fullName>
    </recommendedName>
</protein>
<dbReference type="PROSITE" id="PS00036">
    <property type="entry name" value="BZIP_BASIC"/>
    <property type="match status" value="1"/>
</dbReference>
<feature type="compositionally biased region" description="Polar residues" evidence="1">
    <location>
        <begin position="392"/>
        <end position="402"/>
    </location>
</feature>
<evidence type="ECO:0000313" key="4">
    <source>
        <dbReference type="Proteomes" id="UP000268162"/>
    </source>
</evidence>
<dbReference type="CDD" id="cd14688">
    <property type="entry name" value="bZIP_YAP"/>
    <property type="match status" value="1"/>
</dbReference>
<feature type="region of interest" description="Disordered" evidence="1">
    <location>
        <begin position="121"/>
        <end position="151"/>
    </location>
</feature>
<feature type="compositionally biased region" description="Polar residues" evidence="1">
    <location>
        <begin position="122"/>
        <end position="139"/>
    </location>
</feature>
<keyword evidence="4" id="KW-1185">Reference proteome</keyword>
<feature type="region of interest" description="Disordered" evidence="1">
    <location>
        <begin position="18"/>
        <end position="92"/>
    </location>
</feature>
<proteinExistence type="predicted"/>
<organism evidence="3 4">
    <name type="scientific">Dimargaris cristalligena</name>
    <dbReference type="NCBI Taxonomy" id="215637"/>
    <lineage>
        <taxon>Eukaryota</taxon>
        <taxon>Fungi</taxon>
        <taxon>Fungi incertae sedis</taxon>
        <taxon>Zoopagomycota</taxon>
        <taxon>Kickxellomycotina</taxon>
        <taxon>Dimargaritomycetes</taxon>
        <taxon>Dimargaritales</taxon>
        <taxon>Dimargaritaceae</taxon>
        <taxon>Dimargaris</taxon>
    </lineage>
</organism>
<dbReference type="InterPro" id="IPR004827">
    <property type="entry name" value="bZIP"/>
</dbReference>
<dbReference type="InterPro" id="IPR046347">
    <property type="entry name" value="bZIP_sf"/>
</dbReference>
<evidence type="ECO:0000256" key="1">
    <source>
        <dbReference type="SAM" id="MobiDB-lite"/>
    </source>
</evidence>
<accession>A0A4P9ZW85</accession>
<evidence type="ECO:0000259" key="2">
    <source>
        <dbReference type="PROSITE" id="PS00036"/>
    </source>
</evidence>
<sequence length="402" mass="42474">MSVLAFSTHWDYNFSSMTSHQDRLSHPSPSPDSVESTGSKRAFSTEPDTSGTDHPEAKFRKKPGRKAHPNAINIRKEKNRTAQRNYRQRKECKTKALEEQVRALKQQLLERDNCIEEMQQRLAAQQSGGHSRSTTTLPQGHSHTHAHSHSHSFPLLVPITPHTINGSTASNGGPSFLRSLQGSPINLSPVPTPTTPSLPTTPATGLISTGGGAITTTTTTTTPAAHLFVPNSAHPAATIQAALAGLPAHSLSPANLHLWPGLSSASTPTSMNLLTSQPSHAFTATTTNHNVVVGGNGVPVATTAPLTFVPTTGFNFDWSSHSVGFAAAMAAAAANPGQHQHHHHHPMANAHLSPNLYDNFESIHLGITPGSAGQISGNAPANSFDSDPGLSDGSQSYGNLFP</sequence>
<dbReference type="Gene3D" id="1.20.5.170">
    <property type="match status" value="1"/>
</dbReference>
<dbReference type="EMBL" id="ML002430">
    <property type="protein sequence ID" value="RKP37916.1"/>
    <property type="molecule type" value="Genomic_DNA"/>
</dbReference>
<name>A0A4P9ZW85_9FUNG</name>
<feature type="region of interest" description="Disordered" evidence="1">
    <location>
        <begin position="164"/>
        <end position="218"/>
    </location>
</feature>
<dbReference type="Proteomes" id="UP000268162">
    <property type="component" value="Unassembled WGS sequence"/>
</dbReference>
<feature type="compositionally biased region" description="Low complexity" evidence="1">
    <location>
        <begin position="197"/>
        <end position="207"/>
    </location>
</feature>
<dbReference type="SUPFAM" id="SSF57959">
    <property type="entry name" value="Leucine zipper domain"/>
    <property type="match status" value="1"/>
</dbReference>
<evidence type="ECO:0000313" key="3">
    <source>
        <dbReference type="EMBL" id="RKP37916.1"/>
    </source>
</evidence>
<feature type="compositionally biased region" description="Polar residues" evidence="1">
    <location>
        <begin position="374"/>
        <end position="385"/>
    </location>
</feature>
<gene>
    <name evidence="3" type="ORF">BJ085DRAFT_40165</name>
</gene>